<dbReference type="PANTHER" id="PTHR15350">
    <property type="entry name" value="COP9 SIGNALOSOME COMPLEX SUBUNIT 7/DENDRITIC CELL PROTEIN GA17"/>
    <property type="match status" value="1"/>
</dbReference>
<proteinExistence type="predicted"/>
<dbReference type="OrthoDB" id="332386at2759"/>
<dbReference type="VEuPathDB" id="ToxoDB:BESB_073090"/>
<evidence type="ECO:0000256" key="1">
    <source>
        <dbReference type="ARBA" id="ARBA00022790"/>
    </source>
</evidence>
<feature type="region of interest" description="Disordered" evidence="2">
    <location>
        <begin position="1"/>
        <end position="39"/>
    </location>
</feature>
<dbReference type="PANTHER" id="PTHR15350:SF5">
    <property type="entry name" value="COP9 SIGNALOSOME COMPLEX SUBUNIT 7"/>
    <property type="match status" value="1"/>
</dbReference>
<dbReference type="Proteomes" id="UP000224006">
    <property type="component" value="Unassembled WGS sequence"/>
</dbReference>
<comment type="caution">
    <text evidence="3">The sequence shown here is derived from an EMBL/GenBank/DDBJ whole genome shotgun (WGS) entry which is preliminary data.</text>
</comment>
<dbReference type="GO" id="GO:0008180">
    <property type="term" value="C:COP9 signalosome"/>
    <property type="evidence" value="ECO:0007669"/>
    <property type="project" value="UniProtKB-KW"/>
</dbReference>
<dbReference type="AlphaFoldDB" id="A0A2A9MEV0"/>
<dbReference type="InterPro" id="IPR045237">
    <property type="entry name" value="COPS7/eIF3m"/>
</dbReference>
<protein>
    <recommendedName>
        <fullName evidence="5">PCI domain-containing protein</fullName>
    </recommendedName>
</protein>
<feature type="region of interest" description="Disordered" evidence="2">
    <location>
        <begin position="251"/>
        <end position="270"/>
    </location>
</feature>
<name>A0A2A9MEV0_BESBE</name>
<keyword evidence="4" id="KW-1185">Reference proteome</keyword>
<gene>
    <name evidence="3" type="ORF">BESB_073090</name>
</gene>
<evidence type="ECO:0000313" key="3">
    <source>
        <dbReference type="EMBL" id="PFH34157.1"/>
    </source>
</evidence>
<keyword evidence="1" id="KW-0736">Signalosome</keyword>
<dbReference type="EMBL" id="NWUJ01000007">
    <property type="protein sequence ID" value="PFH34157.1"/>
    <property type="molecule type" value="Genomic_DNA"/>
</dbReference>
<sequence>MYASLGSPRTAPSEATGTVSGGGGEGGAEVTLWEGEGPVTGYENTPVESLLCTMVEPTPPLSSPSFCSVSSACPSSEAVVQHFLHRLDQVEERPHSVAEVLLHALTHPLLCFFSELLGHPKVAGVRRLTDDHDSSRLSCVTPALPSFGLPELLATMCLFSTGTVEDYREGQARRRLMHKTGAAKTGGPSLAWAAEQVPALPPLLLKKLRMLTTLTLASYAREIPFEFLASALSVLEEDVAPDAADAAAIQSTAAPHGATDRATSESMTQPGEGVSVEALRAFLESAVAAKARVSHGEAVAVVRWCTASGWLRARVDEHRQIVFVEGVIGRDVDSRDDLELMEESLKVVARRAYTAIEALQSSIGKPYLWER</sequence>
<evidence type="ECO:0000256" key="2">
    <source>
        <dbReference type="SAM" id="MobiDB-lite"/>
    </source>
</evidence>
<organism evidence="3 4">
    <name type="scientific">Besnoitia besnoiti</name>
    <name type="common">Apicomplexan protozoan</name>
    <dbReference type="NCBI Taxonomy" id="94643"/>
    <lineage>
        <taxon>Eukaryota</taxon>
        <taxon>Sar</taxon>
        <taxon>Alveolata</taxon>
        <taxon>Apicomplexa</taxon>
        <taxon>Conoidasida</taxon>
        <taxon>Coccidia</taxon>
        <taxon>Eucoccidiorida</taxon>
        <taxon>Eimeriorina</taxon>
        <taxon>Sarcocystidae</taxon>
        <taxon>Besnoitia</taxon>
    </lineage>
</organism>
<accession>A0A2A9MEV0</accession>
<dbReference type="RefSeq" id="XP_029218166.1">
    <property type="nucleotide sequence ID" value="XM_029365682.1"/>
</dbReference>
<dbReference type="KEGG" id="bbes:BESB_073090"/>
<dbReference type="GeneID" id="40312235"/>
<evidence type="ECO:0008006" key="5">
    <source>
        <dbReference type="Google" id="ProtNLM"/>
    </source>
</evidence>
<evidence type="ECO:0000313" key="4">
    <source>
        <dbReference type="Proteomes" id="UP000224006"/>
    </source>
</evidence>
<reference evidence="3 4" key="1">
    <citation type="submission" date="2017-09" db="EMBL/GenBank/DDBJ databases">
        <title>Genome sequencing of Besnoitia besnoiti strain Bb-Ger1.</title>
        <authorList>
            <person name="Schares G."/>
            <person name="Venepally P."/>
            <person name="Lorenzi H.A."/>
        </authorList>
    </citation>
    <scope>NUCLEOTIDE SEQUENCE [LARGE SCALE GENOMIC DNA]</scope>
    <source>
        <strain evidence="3 4">Bb-Ger1</strain>
    </source>
</reference>